<keyword evidence="3 5" id="KW-0732">Signal</keyword>
<dbReference type="PANTHER" id="PTHR31044">
    <property type="entry name" value="BETA-1,3 GLUCANASE"/>
    <property type="match status" value="1"/>
</dbReference>
<keyword evidence="2" id="KW-0449">Lipoprotein</keyword>
<organism evidence="7 8">
    <name type="scientific">Clitoria ternatea</name>
    <name type="common">Butterfly pea</name>
    <dbReference type="NCBI Taxonomy" id="43366"/>
    <lineage>
        <taxon>Eukaryota</taxon>
        <taxon>Viridiplantae</taxon>
        <taxon>Streptophyta</taxon>
        <taxon>Embryophyta</taxon>
        <taxon>Tracheophyta</taxon>
        <taxon>Spermatophyta</taxon>
        <taxon>Magnoliopsida</taxon>
        <taxon>eudicotyledons</taxon>
        <taxon>Gunneridae</taxon>
        <taxon>Pentapetalae</taxon>
        <taxon>rosids</taxon>
        <taxon>fabids</taxon>
        <taxon>Fabales</taxon>
        <taxon>Fabaceae</taxon>
        <taxon>Papilionoideae</taxon>
        <taxon>50 kb inversion clade</taxon>
        <taxon>NPAAA clade</taxon>
        <taxon>indigoferoid/millettioid clade</taxon>
        <taxon>Phaseoleae</taxon>
        <taxon>Clitoria</taxon>
    </lineage>
</organism>
<gene>
    <name evidence="7" type="ORF">RJT34_04011</name>
</gene>
<keyword evidence="8" id="KW-1185">Reference proteome</keyword>
<keyword evidence="2" id="KW-0325">Glycoprotein</keyword>
<evidence type="ECO:0000313" key="8">
    <source>
        <dbReference type="Proteomes" id="UP001359559"/>
    </source>
</evidence>
<sequence>MTKSAGSLFFILLFPVLLSFNSGGHVKFADAVEAKKTWCVARPSASDAELNNNIEYACNILNDCKLIEPGGLCFKPNNLLSHASVVMNQYYALEGRNPWNCHFSDSGLIAFSDPSYGSCKYA</sequence>
<reference evidence="7 8" key="1">
    <citation type="submission" date="2024-01" db="EMBL/GenBank/DDBJ databases">
        <title>The genomes of 5 underutilized Papilionoideae crops provide insights into root nodulation and disease resistance.</title>
        <authorList>
            <person name="Yuan L."/>
        </authorList>
    </citation>
    <scope>NUCLEOTIDE SEQUENCE [LARGE SCALE GENOMIC DNA]</scope>
    <source>
        <strain evidence="7">LY-2023</strain>
        <tissue evidence="7">Leaf</tissue>
    </source>
</reference>
<protein>
    <recommendedName>
        <fullName evidence="6">X8 domain-containing protein</fullName>
    </recommendedName>
</protein>
<evidence type="ECO:0000259" key="6">
    <source>
        <dbReference type="SMART" id="SM00768"/>
    </source>
</evidence>
<dbReference type="EMBL" id="JAYKXN010000001">
    <property type="protein sequence ID" value="KAK7319292.1"/>
    <property type="molecule type" value="Genomic_DNA"/>
</dbReference>
<dbReference type="PANTHER" id="PTHR31044:SF71">
    <property type="entry name" value="MAJOR POLLEN ALLERGEN OLE E 10-LIKE"/>
    <property type="match status" value="1"/>
</dbReference>
<dbReference type="InterPro" id="IPR012946">
    <property type="entry name" value="X8"/>
</dbReference>
<proteinExistence type="predicted"/>
<feature type="chain" id="PRO_5042959979" description="X8 domain-containing protein" evidence="5">
    <location>
        <begin position="24"/>
        <end position="122"/>
    </location>
</feature>
<name>A0AAN9Q288_CLITE</name>
<evidence type="ECO:0000256" key="3">
    <source>
        <dbReference type="ARBA" id="ARBA00022729"/>
    </source>
</evidence>
<dbReference type="FunFam" id="1.20.58.1040:FF:000003">
    <property type="entry name" value="glucan endo-1,3-beta-glucosidase 7"/>
    <property type="match status" value="1"/>
</dbReference>
<keyword evidence="4" id="KW-1015">Disulfide bond</keyword>
<dbReference type="Gene3D" id="1.20.58.1040">
    <property type="match status" value="1"/>
</dbReference>
<dbReference type="GO" id="GO:0009506">
    <property type="term" value="C:plasmodesma"/>
    <property type="evidence" value="ECO:0007669"/>
    <property type="project" value="UniProtKB-ARBA"/>
</dbReference>
<comment type="caution">
    <text evidence="7">The sequence shown here is derived from an EMBL/GenBank/DDBJ whole genome shotgun (WGS) entry which is preliminary data.</text>
</comment>
<dbReference type="GO" id="GO:0005886">
    <property type="term" value="C:plasma membrane"/>
    <property type="evidence" value="ECO:0007669"/>
    <property type="project" value="UniProtKB-SubCell"/>
</dbReference>
<evidence type="ECO:0000313" key="7">
    <source>
        <dbReference type="EMBL" id="KAK7319292.1"/>
    </source>
</evidence>
<feature type="signal peptide" evidence="5">
    <location>
        <begin position="1"/>
        <end position="23"/>
    </location>
</feature>
<evidence type="ECO:0000256" key="2">
    <source>
        <dbReference type="ARBA" id="ARBA00022622"/>
    </source>
</evidence>
<dbReference type="GO" id="GO:0098552">
    <property type="term" value="C:side of membrane"/>
    <property type="evidence" value="ECO:0007669"/>
    <property type="project" value="UniProtKB-KW"/>
</dbReference>
<dbReference type="InterPro" id="IPR044788">
    <property type="entry name" value="X8_dom_prot"/>
</dbReference>
<comment type="subcellular location">
    <subcellularLocation>
        <location evidence="1">Cell membrane</location>
        <topology evidence="1">Lipid-anchor</topology>
        <topology evidence="1">GPI-anchor</topology>
    </subcellularLocation>
</comment>
<dbReference type="Pfam" id="PF07983">
    <property type="entry name" value="X8"/>
    <property type="match status" value="1"/>
</dbReference>
<dbReference type="Proteomes" id="UP001359559">
    <property type="component" value="Unassembled WGS sequence"/>
</dbReference>
<keyword evidence="2" id="KW-0472">Membrane</keyword>
<dbReference type="AlphaFoldDB" id="A0AAN9Q288"/>
<evidence type="ECO:0000256" key="4">
    <source>
        <dbReference type="ARBA" id="ARBA00023157"/>
    </source>
</evidence>
<evidence type="ECO:0000256" key="5">
    <source>
        <dbReference type="SAM" id="SignalP"/>
    </source>
</evidence>
<keyword evidence="2" id="KW-0336">GPI-anchor</keyword>
<feature type="domain" description="X8" evidence="6">
    <location>
        <begin position="37"/>
        <end position="121"/>
    </location>
</feature>
<dbReference type="SMART" id="SM00768">
    <property type="entry name" value="X8"/>
    <property type="match status" value="1"/>
</dbReference>
<accession>A0AAN9Q288</accession>
<evidence type="ECO:0000256" key="1">
    <source>
        <dbReference type="ARBA" id="ARBA00004609"/>
    </source>
</evidence>